<proteinExistence type="predicted"/>
<evidence type="ECO:0000313" key="2">
    <source>
        <dbReference type="EMBL" id="RXM94437.1"/>
    </source>
</evidence>
<keyword evidence="1" id="KW-1133">Transmembrane helix</keyword>
<reference evidence="2 3" key="1">
    <citation type="submission" date="2019-01" db="EMBL/GenBank/DDBJ databases">
        <title>Draft Genome and Complete Hox-Cluster Characterization of the Sterlet Sturgeon (Acipenser ruthenus).</title>
        <authorList>
            <person name="Wei Q."/>
        </authorList>
    </citation>
    <scope>NUCLEOTIDE SEQUENCE [LARGE SCALE GENOMIC DNA]</scope>
    <source>
        <strain evidence="2">WHYD16114868_AA</strain>
        <tissue evidence="2">Blood</tissue>
    </source>
</reference>
<dbReference type="EMBL" id="SCEB01003394">
    <property type="protein sequence ID" value="RXM94437.1"/>
    <property type="molecule type" value="Genomic_DNA"/>
</dbReference>
<keyword evidence="1" id="KW-0812">Transmembrane</keyword>
<comment type="caution">
    <text evidence="2">The sequence shown here is derived from an EMBL/GenBank/DDBJ whole genome shotgun (WGS) entry which is preliminary data.</text>
</comment>
<keyword evidence="3" id="KW-1185">Reference proteome</keyword>
<feature type="transmembrane region" description="Helical" evidence="1">
    <location>
        <begin position="27"/>
        <end position="49"/>
    </location>
</feature>
<protein>
    <submittedName>
        <fullName evidence="2">Uncharacterized protein</fullName>
    </submittedName>
</protein>
<evidence type="ECO:0000313" key="3">
    <source>
        <dbReference type="Proteomes" id="UP000289886"/>
    </source>
</evidence>
<evidence type="ECO:0000256" key="1">
    <source>
        <dbReference type="SAM" id="Phobius"/>
    </source>
</evidence>
<sequence>MLPQYSTDGCKVVLESTTTQDNLQDKAGFIILGAFIIAIILIVIIIVFLRKKTRRYSFDLYRKNHEDAGIPLGTVEGEGAFEAIASKGY</sequence>
<dbReference type="Proteomes" id="UP000289886">
    <property type="component" value="Unassembled WGS sequence"/>
</dbReference>
<name>A0A444V1Y6_ACIRT</name>
<accession>A0A444V1Y6</accession>
<gene>
    <name evidence="2" type="ORF">EOD39_17995</name>
</gene>
<organism evidence="2 3">
    <name type="scientific">Acipenser ruthenus</name>
    <name type="common">Sterlet sturgeon</name>
    <dbReference type="NCBI Taxonomy" id="7906"/>
    <lineage>
        <taxon>Eukaryota</taxon>
        <taxon>Metazoa</taxon>
        <taxon>Chordata</taxon>
        <taxon>Craniata</taxon>
        <taxon>Vertebrata</taxon>
        <taxon>Euteleostomi</taxon>
        <taxon>Actinopterygii</taxon>
        <taxon>Chondrostei</taxon>
        <taxon>Acipenseriformes</taxon>
        <taxon>Acipenseridae</taxon>
        <taxon>Acipenser</taxon>
    </lineage>
</organism>
<keyword evidence="1" id="KW-0472">Membrane</keyword>
<dbReference type="AlphaFoldDB" id="A0A444V1Y6"/>